<evidence type="ECO:0000313" key="2">
    <source>
        <dbReference type="EMBL" id="VEU75340.1"/>
    </source>
</evidence>
<dbReference type="KEGG" id="mmau:NCTC10168_00258"/>
<reference evidence="2 3" key="1">
    <citation type="submission" date="2019-01" db="EMBL/GenBank/DDBJ databases">
        <authorList>
            <consortium name="Pathogen Informatics"/>
        </authorList>
    </citation>
    <scope>NUCLEOTIDE SEQUENCE [LARGE SCALE GENOMIC DNA]</scope>
    <source>
        <strain evidence="2 3">NCTC10168</strain>
    </source>
</reference>
<dbReference type="Gene3D" id="2.30.31.70">
    <property type="match status" value="1"/>
</dbReference>
<proteinExistence type="predicted"/>
<name>A0A449B430_9BACT</name>
<dbReference type="GO" id="GO:0003677">
    <property type="term" value="F:DNA binding"/>
    <property type="evidence" value="ECO:0007669"/>
    <property type="project" value="InterPro"/>
</dbReference>
<accession>A0A449B430</accession>
<dbReference type="Pfam" id="PF02229">
    <property type="entry name" value="PC4"/>
    <property type="match status" value="1"/>
</dbReference>
<keyword evidence="3" id="KW-1185">Reference proteome</keyword>
<protein>
    <submittedName>
        <fullName evidence="2">Uncharacterized protein conserved in bacteria</fullName>
    </submittedName>
</protein>
<dbReference type="GO" id="GO:0006355">
    <property type="term" value="P:regulation of DNA-templated transcription"/>
    <property type="evidence" value="ECO:0007669"/>
    <property type="project" value="InterPro"/>
</dbReference>
<dbReference type="OrthoDB" id="7067273at2"/>
<evidence type="ECO:0000259" key="1">
    <source>
        <dbReference type="Pfam" id="PF02229"/>
    </source>
</evidence>
<feature type="domain" description="Transcriptional coactivator p15 (PC4) C-terminal" evidence="1">
    <location>
        <begin position="27"/>
        <end position="70"/>
    </location>
</feature>
<dbReference type="EMBL" id="LR215037">
    <property type="protein sequence ID" value="VEU75340.1"/>
    <property type="molecule type" value="Genomic_DNA"/>
</dbReference>
<organism evidence="2 3">
    <name type="scientific">Mycoplasmopsis maculosa</name>
    <dbReference type="NCBI Taxonomy" id="114885"/>
    <lineage>
        <taxon>Bacteria</taxon>
        <taxon>Bacillati</taxon>
        <taxon>Mycoplasmatota</taxon>
        <taxon>Mycoplasmoidales</taxon>
        <taxon>Metamycoplasmataceae</taxon>
        <taxon>Mycoplasmopsis</taxon>
    </lineage>
</organism>
<evidence type="ECO:0000313" key="3">
    <source>
        <dbReference type="Proteomes" id="UP000290243"/>
    </source>
</evidence>
<dbReference type="AlphaFoldDB" id="A0A449B430"/>
<dbReference type="RefSeq" id="WP_129646372.1">
    <property type="nucleotide sequence ID" value="NZ_LR215037.1"/>
</dbReference>
<gene>
    <name evidence="2" type="ORF">NCTC10168_00258</name>
</gene>
<sequence>MPYKKPQITNEIVRHVGDISVTVGGYKRELNLISWNNSSPKYDIRDWSEDHSRSSKGITLSLEELISLKELIEEELKRNEK</sequence>
<dbReference type="Proteomes" id="UP000290243">
    <property type="component" value="Chromosome"/>
</dbReference>
<dbReference type="InterPro" id="IPR003173">
    <property type="entry name" value="PC4_C"/>
</dbReference>